<protein>
    <submittedName>
        <fullName evidence="1">Uncharacterized protein</fullName>
    </submittedName>
</protein>
<evidence type="ECO:0000313" key="2">
    <source>
        <dbReference type="Proteomes" id="UP000006512"/>
    </source>
</evidence>
<dbReference type="AlphaFoldDB" id="F4QHX1"/>
<dbReference type="STRING" id="715226.ABI_12960"/>
<dbReference type="HOGENOM" id="CLU_1552132_0_0_5"/>
<dbReference type="EMBL" id="GL883077">
    <property type="protein sequence ID" value="EGF92858.1"/>
    <property type="molecule type" value="Genomic_DNA"/>
</dbReference>
<proteinExistence type="predicted"/>
<sequence>MFDRRPKSSFVLPPIPPAAFAVAAAVLAVAAGLWVLSRPSGAAARLDALERQAASIRTAAAAPGDLTVFPAGSVCTNRIDDGFRQQLSNAVTGSGLKVDALDIRPEGRVEGKRPLMAYTVTLKGSGTYEQALGGLEVLDRFRPRLFLDNLSLRNRIDSVTLDLEGRLYCRWTQQS</sequence>
<name>F4QHX1_9CAUL</name>
<organism evidence="1 2">
    <name type="scientific">Asticcacaulis biprosthecium C19</name>
    <dbReference type="NCBI Taxonomy" id="715226"/>
    <lineage>
        <taxon>Bacteria</taxon>
        <taxon>Pseudomonadati</taxon>
        <taxon>Pseudomonadota</taxon>
        <taxon>Alphaproteobacteria</taxon>
        <taxon>Caulobacterales</taxon>
        <taxon>Caulobacteraceae</taxon>
        <taxon>Asticcacaulis</taxon>
    </lineage>
</organism>
<reference evidence="2" key="1">
    <citation type="submission" date="2011-03" db="EMBL/GenBank/DDBJ databases">
        <title>Draft genome sequence of Brevundimonas diminuta.</title>
        <authorList>
            <person name="Brown P.J.B."/>
            <person name="Buechlein A."/>
            <person name="Hemmerich C."/>
            <person name="Brun Y.V."/>
        </authorList>
    </citation>
    <scope>NUCLEOTIDE SEQUENCE [LARGE SCALE GENOMIC DNA]</scope>
    <source>
        <strain evidence="2">C19</strain>
    </source>
</reference>
<accession>F4QHX1</accession>
<gene>
    <name evidence="1" type="ORF">ABI_12960</name>
</gene>
<keyword evidence="2" id="KW-1185">Reference proteome</keyword>
<evidence type="ECO:0000313" key="1">
    <source>
        <dbReference type="EMBL" id="EGF92858.1"/>
    </source>
</evidence>
<dbReference type="Proteomes" id="UP000006512">
    <property type="component" value="Unassembled WGS sequence"/>
</dbReference>